<dbReference type="Proteomes" id="UP000076881">
    <property type="component" value="Unassembled WGS sequence"/>
</dbReference>
<accession>A0A168ILK1</accession>
<organism evidence="1 2">
    <name type="scientific">Akanthomyces lecanii RCEF 1005</name>
    <dbReference type="NCBI Taxonomy" id="1081108"/>
    <lineage>
        <taxon>Eukaryota</taxon>
        <taxon>Fungi</taxon>
        <taxon>Dikarya</taxon>
        <taxon>Ascomycota</taxon>
        <taxon>Pezizomycotina</taxon>
        <taxon>Sordariomycetes</taxon>
        <taxon>Hypocreomycetidae</taxon>
        <taxon>Hypocreales</taxon>
        <taxon>Cordycipitaceae</taxon>
        <taxon>Akanthomyces</taxon>
        <taxon>Cordyceps confragosa</taxon>
    </lineage>
</organism>
<dbReference type="EMBL" id="AZHF01000002">
    <property type="protein sequence ID" value="OAA79404.1"/>
    <property type="molecule type" value="Genomic_DNA"/>
</dbReference>
<proteinExistence type="predicted"/>
<sequence>MVIARDDLADLGVTPRLATCPACTAFARTVFVHESLSPRSKTSLGVKTVFTLGLSLLWSRQKPRCAWFTHYCGNCGLRLVFCDEAGNRNYVEPSQLIALRSADGVAGKTAPSPYPTSSLTVKDVPGAEVRYRHLRPTSVFSVQFGGKPGVPSKIVRSRGTGGTYIVDCPDLDWDAKFGVDFLIPNRINKAKAVKTMWSPRRPSIRISSSSGDAGASDTAGLVQLSQMRWDIRLYFTKETIARLSSPEYESITIGAHDENIFDPELPYVLWKSSKGHLLWTSRLAKDGTASANKVEKRLILVDSYDRLVAMEVDSEPRSTRGRYIKTTDPPPAPSSSRKLCIYNNLQKPLVDEIVTSYVAVLAQMFRKAHKDYQLLMETQRF</sequence>
<dbReference type="OrthoDB" id="4728778at2759"/>
<evidence type="ECO:0000313" key="2">
    <source>
        <dbReference type="Proteomes" id="UP000076881"/>
    </source>
</evidence>
<protein>
    <submittedName>
        <fullName evidence="1">Uncharacterized protein</fullName>
    </submittedName>
</protein>
<evidence type="ECO:0000313" key="1">
    <source>
        <dbReference type="EMBL" id="OAA79404.1"/>
    </source>
</evidence>
<name>A0A168ILK1_CORDF</name>
<comment type="caution">
    <text evidence="1">The sequence shown here is derived from an EMBL/GenBank/DDBJ whole genome shotgun (WGS) entry which is preliminary data.</text>
</comment>
<reference evidence="1 2" key="1">
    <citation type="journal article" date="2016" name="Genome Biol. Evol.">
        <title>Divergent and convergent evolution of fungal pathogenicity.</title>
        <authorList>
            <person name="Shang Y."/>
            <person name="Xiao G."/>
            <person name="Zheng P."/>
            <person name="Cen K."/>
            <person name="Zhan S."/>
            <person name="Wang C."/>
        </authorList>
    </citation>
    <scope>NUCLEOTIDE SEQUENCE [LARGE SCALE GENOMIC DNA]</scope>
    <source>
        <strain evidence="1 2">RCEF 1005</strain>
    </source>
</reference>
<keyword evidence="2" id="KW-1185">Reference proteome</keyword>
<gene>
    <name evidence="1" type="ORF">LEL_02890</name>
</gene>
<dbReference type="AlphaFoldDB" id="A0A168ILK1"/>